<keyword evidence="4" id="KW-1185">Reference proteome</keyword>
<reference evidence="3" key="3">
    <citation type="submission" date="2025-09" db="UniProtKB">
        <authorList>
            <consortium name="Ensembl"/>
        </authorList>
    </citation>
    <scope>IDENTIFICATION</scope>
</reference>
<evidence type="ECO:0000256" key="1">
    <source>
        <dbReference type="SAM" id="MobiDB-lite"/>
    </source>
</evidence>
<dbReference type="InParanoid" id="H3AFS2"/>
<reference evidence="4" key="1">
    <citation type="submission" date="2011-08" db="EMBL/GenBank/DDBJ databases">
        <title>The draft genome of Latimeria chalumnae.</title>
        <authorList>
            <person name="Di Palma F."/>
            <person name="Alfoldi J."/>
            <person name="Johnson J."/>
            <person name="Berlin A."/>
            <person name="Gnerre S."/>
            <person name="Jaffe D."/>
            <person name="MacCallum I."/>
            <person name="Young S."/>
            <person name="Walker B.J."/>
            <person name="Lander E."/>
            <person name="Lindblad-Toh K."/>
        </authorList>
    </citation>
    <scope>NUCLEOTIDE SEQUENCE [LARGE SCALE GENOMIC DNA]</scope>
    <source>
        <strain evidence="4">Wild caught</strain>
    </source>
</reference>
<dbReference type="GeneTree" id="ENSGT00940000154356"/>
<dbReference type="PANTHER" id="PTHR45749">
    <property type="match status" value="1"/>
</dbReference>
<evidence type="ECO:0000313" key="3">
    <source>
        <dbReference type="Ensembl" id="ENSLACP00000008493.1"/>
    </source>
</evidence>
<dbReference type="STRING" id="7897.ENSLACP00000008493"/>
<dbReference type="EMBL" id="AFYH01155080">
    <property type="status" value="NOT_ANNOTATED_CDS"/>
    <property type="molecule type" value="Genomic_DNA"/>
</dbReference>
<accession>H3AFS2</accession>
<organism evidence="3 4">
    <name type="scientific">Latimeria chalumnae</name>
    <name type="common">Coelacanth</name>
    <dbReference type="NCBI Taxonomy" id="7897"/>
    <lineage>
        <taxon>Eukaryota</taxon>
        <taxon>Metazoa</taxon>
        <taxon>Chordata</taxon>
        <taxon>Craniata</taxon>
        <taxon>Vertebrata</taxon>
        <taxon>Euteleostomi</taxon>
        <taxon>Coelacanthiformes</taxon>
        <taxon>Coelacanthidae</taxon>
        <taxon>Latimeria</taxon>
    </lineage>
</organism>
<dbReference type="Proteomes" id="UP000008672">
    <property type="component" value="Unassembled WGS sequence"/>
</dbReference>
<dbReference type="Pfam" id="PF14291">
    <property type="entry name" value="DUF4371"/>
    <property type="match status" value="1"/>
</dbReference>
<feature type="domain" description="DUF4371" evidence="2">
    <location>
        <begin position="56"/>
        <end position="222"/>
    </location>
</feature>
<dbReference type="InterPro" id="IPR025398">
    <property type="entry name" value="DUF4371"/>
</dbReference>
<proteinExistence type="predicted"/>
<evidence type="ECO:0000313" key="4">
    <source>
        <dbReference type="Proteomes" id="UP000008672"/>
    </source>
</evidence>
<name>H3AFS2_LATCH</name>
<sequence>IRGMGAWQHLSRNITIHETSDCHFEACLVYDQWHMHSTIDEENKERGQLLEALPVLNRIVNVTLTLAMSNLAFRGHREIIGEGNSDNVLSIIELLAKYDPVLAELIRKPKGSTMYLSPKIRNEIIRLLSDQVTESIVNDIKNAPFYSLLMDTTQDLSKVDQLSQVFWYVTIEKDEKGNPAKININESFLGFHEVSGQLGANLESDIVKCIEDKGLELSKLQVWSSHYDSLVALRFRYRGILKALSQIILKTDKPEEFKSKRAPKAKRHFDESSADQSRKSVQSNNVFYTSIDIIIAQLDHRFQSLKETVHNFCSVNPQFLVESSDEDLHATAVTLASRYAADLSPNFAAQLLSLQSCLKSEVKKSSTVKELVTMLIVENFPDVCTACMLFLIIPVTVSTAELDFS</sequence>
<evidence type="ECO:0000259" key="2">
    <source>
        <dbReference type="Pfam" id="PF14291"/>
    </source>
</evidence>
<reference evidence="3" key="2">
    <citation type="submission" date="2025-08" db="UniProtKB">
        <authorList>
            <consortium name="Ensembl"/>
        </authorList>
    </citation>
    <scope>IDENTIFICATION</scope>
</reference>
<dbReference type="Ensembl" id="ENSLACT00000008561.1">
    <property type="protein sequence ID" value="ENSLACP00000008493.1"/>
    <property type="gene ID" value="ENSLACG00000007518.1"/>
</dbReference>
<protein>
    <recommendedName>
        <fullName evidence="2">DUF4371 domain-containing protein</fullName>
    </recommendedName>
</protein>
<dbReference type="AlphaFoldDB" id="H3AFS2"/>
<dbReference type="PANTHER" id="PTHR45749:SF37">
    <property type="entry name" value="OS05G0311600 PROTEIN"/>
    <property type="match status" value="1"/>
</dbReference>
<feature type="region of interest" description="Disordered" evidence="1">
    <location>
        <begin position="258"/>
        <end position="277"/>
    </location>
</feature>
<dbReference type="eggNOG" id="ENOG502QPQD">
    <property type="taxonomic scope" value="Eukaryota"/>
</dbReference>
<dbReference type="HOGENOM" id="CLU_784242_0_0_1"/>